<dbReference type="InterPro" id="IPR053781">
    <property type="entry name" value="F-box_AtFBL13-like"/>
</dbReference>
<reference evidence="2" key="1">
    <citation type="submission" date="2024-10" db="EMBL/GenBank/DDBJ databases">
        <authorList>
            <person name="Ryan C."/>
        </authorList>
    </citation>
    <scope>NUCLEOTIDE SEQUENCE [LARGE SCALE GENOMIC DNA]</scope>
</reference>
<dbReference type="Proteomes" id="UP001497457">
    <property type="component" value="Chromosome 7b"/>
</dbReference>
<dbReference type="PANTHER" id="PTHR34223:SF70">
    <property type="entry name" value="F-BOX DOMAIN-CONTAINING PROTEIN"/>
    <property type="match status" value="1"/>
</dbReference>
<evidence type="ECO:0000313" key="3">
    <source>
        <dbReference type="Proteomes" id="UP001497457"/>
    </source>
</evidence>
<feature type="domain" description="F-box" evidence="1">
    <location>
        <begin position="22"/>
        <end position="58"/>
    </location>
</feature>
<dbReference type="SUPFAM" id="SSF81383">
    <property type="entry name" value="F-box domain"/>
    <property type="match status" value="1"/>
</dbReference>
<dbReference type="Pfam" id="PF00646">
    <property type="entry name" value="F-box"/>
    <property type="match status" value="1"/>
</dbReference>
<name>A0ABC9FNM8_9POAL</name>
<dbReference type="Gene3D" id="1.20.1280.50">
    <property type="match status" value="1"/>
</dbReference>
<dbReference type="SMART" id="SM00256">
    <property type="entry name" value="FBOX"/>
    <property type="match status" value="1"/>
</dbReference>
<dbReference type="SUPFAM" id="SSF52058">
    <property type="entry name" value="L domain-like"/>
    <property type="match status" value="1"/>
</dbReference>
<dbReference type="Gene3D" id="3.80.10.10">
    <property type="entry name" value="Ribonuclease Inhibitor"/>
    <property type="match status" value="1"/>
</dbReference>
<protein>
    <recommendedName>
        <fullName evidence="1">F-box domain-containing protein</fullName>
    </recommendedName>
</protein>
<proteinExistence type="predicted"/>
<dbReference type="InterPro" id="IPR032675">
    <property type="entry name" value="LRR_dom_sf"/>
</dbReference>
<organism evidence="2 3">
    <name type="scientific">Urochloa decumbens</name>
    <dbReference type="NCBI Taxonomy" id="240449"/>
    <lineage>
        <taxon>Eukaryota</taxon>
        <taxon>Viridiplantae</taxon>
        <taxon>Streptophyta</taxon>
        <taxon>Embryophyta</taxon>
        <taxon>Tracheophyta</taxon>
        <taxon>Spermatophyta</taxon>
        <taxon>Magnoliopsida</taxon>
        <taxon>Liliopsida</taxon>
        <taxon>Poales</taxon>
        <taxon>Poaceae</taxon>
        <taxon>PACMAD clade</taxon>
        <taxon>Panicoideae</taxon>
        <taxon>Panicodae</taxon>
        <taxon>Paniceae</taxon>
        <taxon>Melinidinae</taxon>
        <taxon>Urochloa</taxon>
    </lineage>
</organism>
<sequence>MMQPEPTTKCIRVSSLDAVSAVDRFSALPDGLIHTVLSFLPAPEVVRTCLLSRRWRSLWRSAPCINLDERDFGISIMIIRDGTLEEKWARFEDFATNLLLFHDNTSSLGEFRLSSRAYNQRHVDRWIRRGIEYCPSVLNIQILEHHRFKLPPVVGLNFHHLKMLCLHSVDLGSHFAGLLCSACPVMEDLKLGNCEFSGNSSQVITSRTLKKLELECCLNKTGYPLVITAPSLAYLCLCYGCYEAGISLCKMDSLVGAEIYVTEYETLSEQTERELLCSLYNVTSLKLMGFEVEVMLNDESDKFPVFPNMRTLDLHSCFLDEYELYDKLEALGSFLQSAPCLEKLILQYCMFYSFSDSEWEIERKSITLHRQYGKTFQCQKLKLIEVIYDHDHDHRLIELLWSLGRRLPEASIKLKKIKRFLT</sequence>
<dbReference type="CDD" id="cd22160">
    <property type="entry name" value="F-box_AtFBL13-like"/>
    <property type="match status" value="1"/>
</dbReference>
<dbReference type="InterPro" id="IPR036047">
    <property type="entry name" value="F-box-like_dom_sf"/>
</dbReference>
<dbReference type="Pfam" id="PF23622">
    <property type="entry name" value="LRR_At1g61320_AtMIF1"/>
    <property type="match status" value="1"/>
</dbReference>
<evidence type="ECO:0000313" key="2">
    <source>
        <dbReference type="EMBL" id="CAL5079373.1"/>
    </source>
</evidence>
<dbReference type="InterPro" id="IPR001810">
    <property type="entry name" value="F-box_dom"/>
</dbReference>
<dbReference type="AlphaFoldDB" id="A0ABC9FNM8"/>
<dbReference type="EMBL" id="OZ075117">
    <property type="protein sequence ID" value="CAL5079373.1"/>
    <property type="molecule type" value="Genomic_DNA"/>
</dbReference>
<dbReference type="PANTHER" id="PTHR34223">
    <property type="entry name" value="OS11G0201299 PROTEIN"/>
    <property type="match status" value="1"/>
</dbReference>
<dbReference type="PROSITE" id="PS50181">
    <property type="entry name" value="FBOX"/>
    <property type="match status" value="1"/>
</dbReference>
<dbReference type="InterPro" id="IPR053197">
    <property type="entry name" value="F-box_SCFL_complex_component"/>
</dbReference>
<keyword evidence="3" id="KW-1185">Reference proteome</keyword>
<dbReference type="InterPro" id="IPR055357">
    <property type="entry name" value="LRR_At1g61320_AtMIF1"/>
</dbReference>
<gene>
    <name evidence="2" type="ORF">URODEC1_LOCUS107581</name>
</gene>
<accession>A0ABC9FNM8</accession>
<evidence type="ECO:0000259" key="1">
    <source>
        <dbReference type="PROSITE" id="PS50181"/>
    </source>
</evidence>